<protein>
    <submittedName>
        <fullName evidence="2">Predicted Fe-Mo cluster-binding protein, NifX family</fullName>
    </submittedName>
</protein>
<dbReference type="InterPro" id="IPR003731">
    <property type="entry name" value="Di-Nase_FeMo-co_biosynth"/>
</dbReference>
<dbReference type="Proteomes" id="UP000184603">
    <property type="component" value="Unassembled WGS sequence"/>
</dbReference>
<dbReference type="AlphaFoldDB" id="A0A1M7Y642"/>
<dbReference type="RefSeq" id="WP_073613382.1">
    <property type="nucleotide sequence ID" value="NZ_FRFE01000008.1"/>
</dbReference>
<name>A0A1M7Y642_9BACT</name>
<evidence type="ECO:0000259" key="1">
    <source>
        <dbReference type="Pfam" id="PF02579"/>
    </source>
</evidence>
<dbReference type="STRING" id="1121416.SAMN02745220_02093"/>
<keyword evidence="3" id="KW-1185">Reference proteome</keyword>
<dbReference type="OrthoDB" id="280278at2"/>
<gene>
    <name evidence="2" type="ORF">SAMN02745220_02093</name>
</gene>
<evidence type="ECO:0000313" key="3">
    <source>
        <dbReference type="Proteomes" id="UP000184603"/>
    </source>
</evidence>
<dbReference type="Gene3D" id="3.30.420.130">
    <property type="entry name" value="Dinitrogenase iron-molybdenum cofactor biosynthesis domain"/>
    <property type="match status" value="1"/>
</dbReference>
<dbReference type="Pfam" id="PF02579">
    <property type="entry name" value="Nitro_FeMo-Co"/>
    <property type="match status" value="1"/>
</dbReference>
<evidence type="ECO:0000313" key="2">
    <source>
        <dbReference type="EMBL" id="SHO47998.1"/>
    </source>
</evidence>
<accession>A0A1M7Y642</accession>
<feature type="domain" description="Dinitrogenase iron-molybdenum cofactor biosynthesis" evidence="1">
    <location>
        <begin position="25"/>
        <end position="109"/>
    </location>
</feature>
<proteinExistence type="predicted"/>
<organism evidence="2 3">
    <name type="scientific">Desulfopila aestuarii DSM 18488</name>
    <dbReference type="NCBI Taxonomy" id="1121416"/>
    <lineage>
        <taxon>Bacteria</taxon>
        <taxon>Pseudomonadati</taxon>
        <taxon>Thermodesulfobacteriota</taxon>
        <taxon>Desulfobulbia</taxon>
        <taxon>Desulfobulbales</taxon>
        <taxon>Desulfocapsaceae</taxon>
        <taxon>Desulfopila</taxon>
    </lineage>
</organism>
<sequence>MRDRAELSVAAGAGKSDKVGVTVWGRRISPVFDASRTLLIVELIAGSPVDSQQLRITPGRTEEVIRLLRECGAQALICGAISAEPARKIEDGGIRLIPFITGKTERVLAWFGSGGSIDGYQMPGCHEQGRGRSGHCCRDGGLSHKHGPAHKKNS</sequence>
<dbReference type="EMBL" id="FRFE01000008">
    <property type="protein sequence ID" value="SHO47998.1"/>
    <property type="molecule type" value="Genomic_DNA"/>
</dbReference>
<reference evidence="2 3" key="1">
    <citation type="submission" date="2016-12" db="EMBL/GenBank/DDBJ databases">
        <authorList>
            <person name="Song W.-J."/>
            <person name="Kurnit D.M."/>
        </authorList>
    </citation>
    <scope>NUCLEOTIDE SEQUENCE [LARGE SCALE GENOMIC DNA]</scope>
    <source>
        <strain evidence="2 3">DSM 18488</strain>
    </source>
</reference>
<dbReference type="SUPFAM" id="SSF53146">
    <property type="entry name" value="Nitrogenase accessory factor-like"/>
    <property type="match status" value="1"/>
</dbReference>
<dbReference type="InterPro" id="IPR036105">
    <property type="entry name" value="DiNase_FeMo-co_biosyn_sf"/>
</dbReference>